<protein>
    <submittedName>
        <fullName evidence="2">ABC-2 type transport system permease protein</fullName>
    </submittedName>
</protein>
<feature type="transmembrane region" description="Helical" evidence="1">
    <location>
        <begin position="159"/>
        <end position="182"/>
    </location>
</feature>
<dbReference type="AlphaFoldDB" id="A0A1M5WW92"/>
<organism evidence="2 3">
    <name type="scientific">Sporobacter termitidis DSM 10068</name>
    <dbReference type="NCBI Taxonomy" id="1123282"/>
    <lineage>
        <taxon>Bacteria</taxon>
        <taxon>Bacillati</taxon>
        <taxon>Bacillota</taxon>
        <taxon>Clostridia</taxon>
        <taxon>Eubacteriales</taxon>
        <taxon>Oscillospiraceae</taxon>
        <taxon>Sporobacter</taxon>
    </lineage>
</organism>
<feature type="transmembrane region" description="Helical" evidence="1">
    <location>
        <begin position="49"/>
        <end position="70"/>
    </location>
</feature>
<evidence type="ECO:0000313" key="3">
    <source>
        <dbReference type="Proteomes" id="UP000183995"/>
    </source>
</evidence>
<dbReference type="PANTHER" id="PTHR43471:SF12">
    <property type="entry name" value="HYPOTHETICAL MEMBRANE PROTEIN, CONSERVED"/>
    <property type="match status" value="1"/>
</dbReference>
<accession>A0A1M5WW92</accession>
<feature type="transmembrane region" description="Helical" evidence="1">
    <location>
        <begin position="117"/>
        <end position="144"/>
    </location>
</feature>
<reference evidence="2 3" key="1">
    <citation type="submission" date="2016-11" db="EMBL/GenBank/DDBJ databases">
        <authorList>
            <person name="Jaros S."/>
            <person name="Januszkiewicz K."/>
            <person name="Wedrychowicz H."/>
        </authorList>
    </citation>
    <scope>NUCLEOTIDE SEQUENCE [LARGE SCALE GENOMIC DNA]</scope>
    <source>
        <strain evidence="2 3">DSM 10068</strain>
    </source>
</reference>
<evidence type="ECO:0000313" key="2">
    <source>
        <dbReference type="EMBL" id="SHH91869.1"/>
    </source>
</evidence>
<proteinExistence type="predicted"/>
<dbReference type="RefSeq" id="WP_073077180.1">
    <property type="nucleotide sequence ID" value="NZ_FQXV01000004.1"/>
</dbReference>
<dbReference type="EMBL" id="FQXV01000004">
    <property type="protein sequence ID" value="SHH91869.1"/>
    <property type="molecule type" value="Genomic_DNA"/>
</dbReference>
<sequence length="266" mass="29046">MNIYSYEIKSQLRTYIIWSVSILVVFLIFMSGLYHVFMDSRADVEKAYSGFPPAFSAAFGIVIEQIFTYGGFFQFIYTYIAIIGAIMAAAVAISAFSREKRSKCVDFLLTKPVGRGAIFTAKLLAGLTMLAVTNILFVAVSILVHNGSGQDAAQLDRAVWASCALFFMQLVFLSIGALYATFAKKVRSVPGIATALGFAGFILSALYSLLREDAIRFISPLTYFQPYAVFSTGGFETRYAVTAAAVAVACIGLSYVKYCKYDVPAL</sequence>
<evidence type="ECO:0000256" key="1">
    <source>
        <dbReference type="SAM" id="Phobius"/>
    </source>
</evidence>
<feature type="transmembrane region" description="Helical" evidence="1">
    <location>
        <begin position="189"/>
        <end position="210"/>
    </location>
</feature>
<dbReference type="Pfam" id="PF12679">
    <property type="entry name" value="ABC2_membrane_2"/>
    <property type="match status" value="1"/>
</dbReference>
<keyword evidence="1" id="KW-1133">Transmembrane helix</keyword>
<dbReference type="PANTHER" id="PTHR43471">
    <property type="entry name" value="ABC TRANSPORTER PERMEASE"/>
    <property type="match status" value="1"/>
</dbReference>
<dbReference type="GO" id="GO:0140359">
    <property type="term" value="F:ABC-type transporter activity"/>
    <property type="evidence" value="ECO:0007669"/>
    <property type="project" value="InterPro"/>
</dbReference>
<keyword evidence="1" id="KW-0472">Membrane</keyword>
<dbReference type="GO" id="GO:0005886">
    <property type="term" value="C:plasma membrane"/>
    <property type="evidence" value="ECO:0007669"/>
    <property type="project" value="UniProtKB-SubCell"/>
</dbReference>
<feature type="transmembrane region" description="Helical" evidence="1">
    <location>
        <begin position="76"/>
        <end position="96"/>
    </location>
</feature>
<name>A0A1M5WW92_9FIRM</name>
<dbReference type="Proteomes" id="UP000183995">
    <property type="component" value="Unassembled WGS sequence"/>
</dbReference>
<keyword evidence="3" id="KW-1185">Reference proteome</keyword>
<gene>
    <name evidence="2" type="ORF">SAMN02745823_01428</name>
</gene>
<dbReference type="OrthoDB" id="9800309at2"/>
<keyword evidence="1" id="KW-0812">Transmembrane</keyword>
<dbReference type="STRING" id="1123282.SAMN02745823_01428"/>
<feature type="transmembrane region" description="Helical" evidence="1">
    <location>
        <begin position="239"/>
        <end position="256"/>
    </location>
</feature>
<feature type="transmembrane region" description="Helical" evidence="1">
    <location>
        <begin position="15"/>
        <end position="37"/>
    </location>
</feature>